<evidence type="ECO:0000313" key="1">
    <source>
        <dbReference type="EMBL" id="KAI1728489.1"/>
    </source>
</evidence>
<protein>
    <submittedName>
        <fullName evidence="1">Uncharacterized protein</fullName>
    </submittedName>
</protein>
<dbReference type="EMBL" id="JAKKPZ010000001">
    <property type="protein sequence ID" value="KAI1728489.1"/>
    <property type="molecule type" value="Genomic_DNA"/>
</dbReference>
<sequence>MSFSTTQPIREGSGKRRGALICSNCRPLFSLFNQKKTSRCRRRTGWSGTNSESELGEVEAGDCVAAASDEPDNVCPLIPKPQRVSTKGALQHRGLVANIGVETQQNNVAVPELRSTNVCPCGREAGCVYGGNRKIPQ</sequence>
<reference evidence="1" key="1">
    <citation type="submission" date="2022-01" db="EMBL/GenBank/DDBJ databases">
        <title>Genome Sequence Resource for Two Populations of Ditylenchus destructor, the Migratory Endoparasitic Phytonematode.</title>
        <authorList>
            <person name="Zhang H."/>
            <person name="Lin R."/>
            <person name="Xie B."/>
        </authorList>
    </citation>
    <scope>NUCLEOTIDE SEQUENCE</scope>
    <source>
        <strain evidence="1">BazhouSP</strain>
    </source>
</reference>
<evidence type="ECO:0000313" key="2">
    <source>
        <dbReference type="Proteomes" id="UP001201812"/>
    </source>
</evidence>
<comment type="caution">
    <text evidence="1">The sequence shown here is derived from an EMBL/GenBank/DDBJ whole genome shotgun (WGS) entry which is preliminary data.</text>
</comment>
<accession>A0AAD4NJ58</accession>
<gene>
    <name evidence="1" type="ORF">DdX_00676</name>
</gene>
<dbReference type="Proteomes" id="UP001201812">
    <property type="component" value="Unassembled WGS sequence"/>
</dbReference>
<keyword evidence="2" id="KW-1185">Reference proteome</keyword>
<dbReference type="AlphaFoldDB" id="A0AAD4NJ58"/>
<proteinExistence type="predicted"/>
<organism evidence="1 2">
    <name type="scientific">Ditylenchus destructor</name>
    <dbReference type="NCBI Taxonomy" id="166010"/>
    <lineage>
        <taxon>Eukaryota</taxon>
        <taxon>Metazoa</taxon>
        <taxon>Ecdysozoa</taxon>
        <taxon>Nematoda</taxon>
        <taxon>Chromadorea</taxon>
        <taxon>Rhabditida</taxon>
        <taxon>Tylenchina</taxon>
        <taxon>Tylenchomorpha</taxon>
        <taxon>Sphaerularioidea</taxon>
        <taxon>Anguinidae</taxon>
        <taxon>Anguininae</taxon>
        <taxon>Ditylenchus</taxon>
    </lineage>
</organism>
<name>A0AAD4NJ58_9BILA</name>